<feature type="domain" description="NADPH-dependent FMN reductase-like" evidence="1">
    <location>
        <begin position="10"/>
        <end position="164"/>
    </location>
</feature>
<dbReference type="SUPFAM" id="SSF52218">
    <property type="entry name" value="Flavoproteins"/>
    <property type="match status" value="1"/>
</dbReference>
<keyword evidence="3" id="KW-1185">Reference proteome</keyword>
<dbReference type="Pfam" id="PF03358">
    <property type="entry name" value="FMN_red"/>
    <property type="match status" value="1"/>
</dbReference>
<dbReference type="InterPro" id="IPR029039">
    <property type="entry name" value="Flavoprotein-like_sf"/>
</dbReference>
<dbReference type="PANTHER" id="PTHR30543">
    <property type="entry name" value="CHROMATE REDUCTASE"/>
    <property type="match status" value="1"/>
</dbReference>
<dbReference type="GO" id="GO:0005829">
    <property type="term" value="C:cytosol"/>
    <property type="evidence" value="ECO:0007669"/>
    <property type="project" value="TreeGrafter"/>
</dbReference>
<dbReference type="PANTHER" id="PTHR30543:SF21">
    <property type="entry name" value="NAD(P)H-DEPENDENT FMN REDUCTASE LOT6"/>
    <property type="match status" value="1"/>
</dbReference>
<accession>A0A1I7NTB6</accession>
<dbReference type="OrthoDB" id="9812295at2"/>
<dbReference type="AlphaFoldDB" id="A0A1I7NTB6"/>
<dbReference type="Gene3D" id="3.40.50.360">
    <property type="match status" value="1"/>
</dbReference>
<proteinExistence type="predicted"/>
<evidence type="ECO:0000313" key="2">
    <source>
        <dbReference type="EMBL" id="SFV37875.1"/>
    </source>
</evidence>
<organism evidence="2 3">
    <name type="scientific">Hyphomicrobium facile</name>
    <dbReference type="NCBI Taxonomy" id="51670"/>
    <lineage>
        <taxon>Bacteria</taxon>
        <taxon>Pseudomonadati</taxon>
        <taxon>Pseudomonadota</taxon>
        <taxon>Alphaproteobacteria</taxon>
        <taxon>Hyphomicrobiales</taxon>
        <taxon>Hyphomicrobiaceae</taxon>
        <taxon>Hyphomicrobium</taxon>
    </lineage>
</organism>
<dbReference type="GO" id="GO:0016491">
    <property type="term" value="F:oxidoreductase activity"/>
    <property type="evidence" value="ECO:0007669"/>
    <property type="project" value="InterPro"/>
</dbReference>
<reference evidence="3" key="1">
    <citation type="submission" date="2016-10" db="EMBL/GenBank/DDBJ databases">
        <authorList>
            <person name="Varghese N."/>
            <person name="Submissions S."/>
        </authorList>
    </citation>
    <scope>NUCLEOTIDE SEQUENCE [LARGE SCALE GENOMIC DNA]</scope>
    <source>
        <strain evidence="3">DSM 1565</strain>
    </source>
</reference>
<dbReference type="STRING" id="51670.SAMN04488557_3382"/>
<dbReference type="Proteomes" id="UP000199423">
    <property type="component" value="Unassembled WGS sequence"/>
</dbReference>
<gene>
    <name evidence="2" type="ORF">SAMN04488557_3382</name>
</gene>
<dbReference type="EMBL" id="FPCH01000003">
    <property type="protein sequence ID" value="SFV37875.1"/>
    <property type="molecule type" value="Genomic_DNA"/>
</dbReference>
<dbReference type="RefSeq" id="WP_092868857.1">
    <property type="nucleotide sequence ID" value="NZ_FPCH01000003.1"/>
</dbReference>
<dbReference type="GO" id="GO:0010181">
    <property type="term" value="F:FMN binding"/>
    <property type="evidence" value="ECO:0007669"/>
    <property type="project" value="TreeGrafter"/>
</dbReference>
<dbReference type="InterPro" id="IPR005025">
    <property type="entry name" value="FMN_Rdtase-like_dom"/>
</dbReference>
<protein>
    <submittedName>
        <fullName evidence="2">NAD(P)H-dependent FMN reductase</fullName>
    </submittedName>
</protein>
<evidence type="ECO:0000259" key="1">
    <source>
        <dbReference type="Pfam" id="PF03358"/>
    </source>
</evidence>
<dbReference type="InterPro" id="IPR050712">
    <property type="entry name" value="NAD(P)H-dep_reductase"/>
</dbReference>
<evidence type="ECO:0000313" key="3">
    <source>
        <dbReference type="Proteomes" id="UP000199423"/>
    </source>
</evidence>
<sequence length="199" mass="21563">MTAANSSDPRLLFFAGSARQGSFNKRLAKLGAMIADANSIPSTFADLADYPMPIYHGDLEAEEGQPENAHKLKNLMKAHTGIFIVSPEYNASFSPLLKNTIDWISHIRDDGEAPLEVFRTRVFALASASGGGLGGLRGLIQIRAVLELGTGALVLPEQFALPRAREAFDDNGHLKNKDQTEQLKSVIQKLARAARVLHG</sequence>
<name>A0A1I7NTB6_9HYPH</name>